<proteinExistence type="predicted"/>
<accession>A0A132HCK4</accession>
<dbReference type="RefSeq" id="WP_008646132.1">
    <property type="nucleotide sequence ID" value="NZ_CP026544.1"/>
</dbReference>
<reference evidence="1 2" key="1">
    <citation type="submission" date="2019-03" db="EMBL/GenBank/DDBJ databases">
        <title>Comparative insights into the high quality Complete genome sequence of highly metal resistant Cupriavidus metallidurans strain BS1 isolated from a gold-copper mine.</title>
        <authorList>
            <person name="Mazhar H.S."/>
            <person name="Rensing C."/>
        </authorList>
    </citation>
    <scope>NUCLEOTIDE SEQUENCE [LARGE SCALE GENOMIC DNA]</scope>
    <source>
        <strain evidence="1 2">BS1</strain>
    </source>
</reference>
<dbReference type="Proteomes" id="UP000253772">
    <property type="component" value="Chromosome c1"/>
</dbReference>
<protein>
    <submittedName>
        <fullName evidence="1">Uncharacterized protein</fullName>
    </submittedName>
</protein>
<name>A0A132HCK4_9BURK</name>
<evidence type="ECO:0000313" key="1">
    <source>
        <dbReference type="EMBL" id="QBP11375.1"/>
    </source>
</evidence>
<sequence>MRFHPDLHLKDLSGRLHWPHRPGAHTDIVTHYHSVTEDAEVAQATIYVSAVTAVVLLVVLAGISFGQEVMHWLGVN</sequence>
<dbReference type="OMA" id="DIVTHYH"/>
<organism evidence="1 2">
    <name type="scientific">Cupriavidus metallidurans</name>
    <dbReference type="NCBI Taxonomy" id="119219"/>
    <lineage>
        <taxon>Bacteria</taxon>
        <taxon>Pseudomonadati</taxon>
        <taxon>Pseudomonadota</taxon>
        <taxon>Betaproteobacteria</taxon>
        <taxon>Burkholderiales</taxon>
        <taxon>Burkholderiaceae</taxon>
        <taxon>Cupriavidus</taxon>
    </lineage>
</organism>
<evidence type="ECO:0000313" key="2">
    <source>
        <dbReference type="Proteomes" id="UP000253772"/>
    </source>
</evidence>
<gene>
    <name evidence="1" type="ORF">DDF84_017300</name>
</gene>
<dbReference type="AlphaFoldDB" id="A0A132HCK4"/>
<dbReference type="OrthoDB" id="8967176at2"/>
<dbReference type="EMBL" id="CP037900">
    <property type="protein sequence ID" value="QBP11375.1"/>
    <property type="molecule type" value="Genomic_DNA"/>
</dbReference>
<dbReference type="GeneID" id="60822540"/>